<dbReference type="Gene3D" id="3.40.50.300">
    <property type="entry name" value="P-loop containing nucleotide triphosphate hydrolases"/>
    <property type="match status" value="1"/>
</dbReference>
<dbReference type="InterPro" id="IPR054472">
    <property type="entry name" value="WHD"/>
</dbReference>
<keyword evidence="3 6" id="KW-0067">ATP-binding</keyword>
<comment type="similarity">
    <text evidence="1">Belongs to the AAA ATPase family.</text>
</comment>
<keyword evidence="7" id="KW-1185">Reference proteome</keyword>
<organism evidence="6 7">
    <name type="scientific">Streptomyces halstedii</name>
    <dbReference type="NCBI Taxonomy" id="1944"/>
    <lineage>
        <taxon>Bacteria</taxon>
        <taxon>Bacillati</taxon>
        <taxon>Actinomycetota</taxon>
        <taxon>Actinomycetes</taxon>
        <taxon>Kitasatosporales</taxon>
        <taxon>Streptomycetaceae</taxon>
        <taxon>Streptomyces</taxon>
    </lineage>
</organism>
<evidence type="ECO:0000259" key="5">
    <source>
        <dbReference type="SMART" id="SM00382"/>
    </source>
</evidence>
<dbReference type="SUPFAM" id="SSF52540">
    <property type="entry name" value="P-loop containing nucleoside triphosphate hydrolases"/>
    <property type="match status" value="1"/>
</dbReference>
<dbReference type="InterPro" id="IPR027417">
    <property type="entry name" value="P-loop_NTPase"/>
</dbReference>
<gene>
    <name evidence="6" type="ORF">STHAL_02625</name>
</gene>
<dbReference type="CDD" id="cd19481">
    <property type="entry name" value="RecA-like_protease"/>
    <property type="match status" value="1"/>
</dbReference>
<evidence type="ECO:0000256" key="3">
    <source>
        <dbReference type="ARBA" id="ARBA00022840"/>
    </source>
</evidence>
<evidence type="ECO:0000313" key="6">
    <source>
        <dbReference type="EMBL" id="MBV7668400.1"/>
    </source>
</evidence>
<dbReference type="Pfam" id="PF00004">
    <property type="entry name" value="AAA"/>
    <property type="match status" value="1"/>
</dbReference>
<accession>A0ABS6TJF4</accession>
<dbReference type="InterPro" id="IPR003593">
    <property type="entry name" value="AAA+_ATPase"/>
</dbReference>
<name>A0ABS6TJF4_STRHA</name>
<dbReference type="GO" id="GO:0005524">
    <property type="term" value="F:ATP binding"/>
    <property type="evidence" value="ECO:0007669"/>
    <property type="project" value="UniProtKB-KW"/>
</dbReference>
<dbReference type="Pfam" id="PF22977">
    <property type="entry name" value="WHD"/>
    <property type="match status" value="1"/>
</dbReference>
<dbReference type="InterPro" id="IPR050221">
    <property type="entry name" value="26S_Proteasome_ATPase"/>
</dbReference>
<comment type="caution">
    <text evidence="6">The sequence shown here is derived from an EMBL/GenBank/DDBJ whole genome shotgun (WGS) entry which is preliminary data.</text>
</comment>
<dbReference type="InterPro" id="IPR003959">
    <property type="entry name" value="ATPase_AAA_core"/>
</dbReference>
<feature type="domain" description="AAA+ ATPase" evidence="5">
    <location>
        <begin position="509"/>
        <end position="637"/>
    </location>
</feature>
<proteinExistence type="inferred from homology"/>
<feature type="region of interest" description="Disordered" evidence="4">
    <location>
        <begin position="1"/>
        <end position="50"/>
    </location>
</feature>
<protein>
    <submittedName>
        <fullName evidence="6">ATP-binding protein</fullName>
    </submittedName>
</protein>
<reference evidence="6 7" key="1">
    <citation type="submission" date="2021-07" db="EMBL/GenBank/DDBJ databases">
        <title>Sequencing Streptomyces halstedii LGO-A4 genome an citrus endophytic actinomycete.</title>
        <authorList>
            <person name="Samborskyy M."/>
            <person name="Scott N."/>
            <person name="Deglau R."/>
            <person name="Dickens S."/>
            <person name="Oliveira L.G."/>
        </authorList>
    </citation>
    <scope>NUCLEOTIDE SEQUENCE [LARGE SCALE GENOMIC DNA]</scope>
    <source>
        <strain evidence="6 7">LGO-A4</strain>
    </source>
</reference>
<evidence type="ECO:0000256" key="2">
    <source>
        <dbReference type="ARBA" id="ARBA00022741"/>
    </source>
</evidence>
<keyword evidence="2" id="KW-0547">Nucleotide-binding</keyword>
<dbReference type="SMART" id="SM00382">
    <property type="entry name" value="AAA"/>
    <property type="match status" value="1"/>
</dbReference>
<feature type="compositionally biased region" description="Basic and acidic residues" evidence="4">
    <location>
        <begin position="1"/>
        <end position="12"/>
    </location>
</feature>
<dbReference type="EMBL" id="JAHUVW010000001">
    <property type="protein sequence ID" value="MBV7668400.1"/>
    <property type="molecule type" value="Genomic_DNA"/>
</dbReference>
<evidence type="ECO:0000256" key="4">
    <source>
        <dbReference type="SAM" id="MobiDB-lite"/>
    </source>
</evidence>
<evidence type="ECO:0000256" key="1">
    <source>
        <dbReference type="ARBA" id="ARBA00006914"/>
    </source>
</evidence>
<dbReference type="Proteomes" id="UP000735541">
    <property type="component" value="Unassembled WGS sequence"/>
</dbReference>
<sequence>MTYGVRDRREADAAPLGEPSGPGDSAAPGDVAGPGDPSGPGLVDPAGPRDLWERLGGVERRVRRAVAARRAVDPDPDDPYRGQYLTPEAAERILAAPSALHPPPEGGEGWEPLSPGGRLGRLAAGFGLLPLDVELLLVATAPDIDARFERLYGYLNDDLTRRRPTIGLALELCGQPAAGPGRFRFSAAAPLVGGGLLEVQEPGLPLLSRVLRVPDRVTAHLLGDDEIGDALQGVVRIGGGRPEAAAAAQAARVADAVRTGSGLVYLLDKGGDPARLAVDALLAGGRRPLVVDPEALVADPAPERLAQALVTEARLSGGGLVLGPVDALDPRRPERARLLRELCAAAAGVPLVTYGAKGWDPWWTRESPVRFAVAPPPAARRTRQWERALADAAGSGAGEPAPLDDALADAVAPYRLDAEQVRKAAVVATRTAALERRPVGADDLRAAVRAQNSAGLERLARRVEPAVGWDDLVLPPATRRQLAELALRARHREQVLGQWRMRPGGGRGRGVIALFAGESGTGKTMSAEVVAAELGMELYVVDLSTVVDKYIGETEKNLERIFVEAAEVNGILLFDEADAVFGKRSQVKDAHDRHANVESAYLLQRMESFDGIAVLTTNLRANLDEAFTRRLDVVAEFPMPDEPQRLALWDRCLGTEMPRDEGLDLAFCARRFELAGGSIRACAVTAAYLAAEAGRPLGMEQVVSAVLQEYRKLGRLVLESEFGPWLDGGRAGDA</sequence>
<dbReference type="RefSeq" id="WP_228867170.1">
    <property type="nucleotide sequence ID" value="NZ_JAHUVW010000001.1"/>
</dbReference>
<evidence type="ECO:0000313" key="7">
    <source>
        <dbReference type="Proteomes" id="UP000735541"/>
    </source>
</evidence>
<dbReference type="PANTHER" id="PTHR23073">
    <property type="entry name" value="26S PROTEASOME REGULATORY SUBUNIT"/>
    <property type="match status" value="1"/>
</dbReference>